<dbReference type="Proteomes" id="UP000780801">
    <property type="component" value="Unassembled WGS sequence"/>
</dbReference>
<sequence length="151" mass="17370">TKLELSILLPKELRQQQRIRKTVVILSHPNPMYCPVSAFQEYYRRIAHSLVPVPHYKDPEQLFIPLVRNLRNLKQAVTVDRINNHLKHYLEMIPRPPGAPRLKARAIGATRALMKGVSVEDVMVQGNWSSPAIVDSFYRMSRQTANNFTTA</sequence>
<evidence type="ECO:0000313" key="2">
    <source>
        <dbReference type="EMBL" id="KAF9533034.1"/>
    </source>
</evidence>
<dbReference type="GO" id="GO:0015074">
    <property type="term" value="P:DNA integration"/>
    <property type="evidence" value="ECO:0007669"/>
    <property type="project" value="InterPro"/>
</dbReference>
<dbReference type="InterPro" id="IPR011010">
    <property type="entry name" value="DNA_brk_join_enz"/>
</dbReference>
<dbReference type="InterPro" id="IPR013762">
    <property type="entry name" value="Integrase-like_cat_sf"/>
</dbReference>
<feature type="non-terminal residue" evidence="2">
    <location>
        <position position="151"/>
    </location>
</feature>
<dbReference type="GO" id="GO:0006310">
    <property type="term" value="P:DNA recombination"/>
    <property type="evidence" value="ECO:0007669"/>
    <property type="project" value="UniProtKB-KW"/>
</dbReference>
<organism evidence="2 3">
    <name type="scientific">Lunasporangiospora selenospora</name>
    <dbReference type="NCBI Taxonomy" id="979761"/>
    <lineage>
        <taxon>Eukaryota</taxon>
        <taxon>Fungi</taxon>
        <taxon>Fungi incertae sedis</taxon>
        <taxon>Mucoromycota</taxon>
        <taxon>Mortierellomycotina</taxon>
        <taxon>Mortierellomycetes</taxon>
        <taxon>Mortierellales</taxon>
        <taxon>Mortierellaceae</taxon>
        <taxon>Lunasporangiospora</taxon>
    </lineage>
</organism>
<gene>
    <name evidence="2" type="ORF">BGW38_010498</name>
</gene>
<evidence type="ECO:0000313" key="3">
    <source>
        <dbReference type="Proteomes" id="UP000780801"/>
    </source>
</evidence>
<keyword evidence="1" id="KW-0233">DNA recombination</keyword>
<dbReference type="SUPFAM" id="SSF56349">
    <property type="entry name" value="DNA breaking-rejoining enzymes"/>
    <property type="match status" value="1"/>
</dbReference>
<dbReference type="AlphaFoldDB" id="A0A9P6EQV7"/>
<proteinExistence type="predicted"/>
<comment type="caution">
    <text evidence="2">The sequence shown here is derived from an EMBL/GenBank/DDBJ whole genome shotgun (WGS) entry which is preliminary data.</text>
</comment>
<dbReference type="Gene3D" id="1.10.443.10">
    <property type="entry name" value="Intergrase catalytic core"/>
    <property type="match status" value="1"/>
</dbReference>
<protein>
    <submittedName>
        <fullName evidence="2">Uncharacterized protein</fullName>
    </submittedName>
</protein>
<feature type="non-terminal residue" evidence="2">
    <location>
        <position position="1"/>
    </location>
</feature>
<accession>A0A9P6EQV7</accession>
<dbReference type="OrthoDB" id="2387460at2759"/>
<evidence type="ECO:0000256" key="1">
    <source>
        <dbReference type="ARBA" id="ARBA00023172"/>
    </source>
</evidence>
<name>A0A9P6EQV7_9FUNG</name>
<reference evidence="2" key="1">
    <citation type="journal article" date="2020" name="Fungal Divers.">
        <title>Resolving the Mortierellaceae phylogeny through synthesis of multi-gene phylogenetics and phylogenomics.</title>
        <authorList>
            <person name="Vandepol N."/>
            <person name="Liber J."/>
            <person name="Desiro A."/>
            <person name="Na H."/>
            <person name="Kennedy M."/>
            <person name="Barry K."/>
            <person name="Grigoriev I.V."/>
            <person name="Miller A.N."/>
            <person name="O'Donnell K."/>
            <person name="Stajich J.E."/>
            <person name="Bonito G."/>
        </authorList>
    </citation>
    <scope>NUCLEOTIDE SEQUENCE</scope>
    <source>
        <strain evidence="2">KOD1015</strain>
    </source>
</reference>
<dbReference type="GO" id="GO:0003677">
    <property type="term" value="F:DNA binding"/>
    <property type="evidence" value="ECO:0007669"/>
    <property type="project" value="InterPro"/>
</dbReference>
<dbReference type="EMBL" id="JAABOA010008540">
    <property type="protein sequence ID" value="KAF9533034.1"/>
    <property type="molecule type" value="Genomic_DNA"/>
</dbReference>
<keyword evidence="3" id="KW-1185">Reference proteome</keyword>